<dbReference type="EMBL" id="CP006943">
    <property type="protein sequence ID" value="AHG76308.1"/>
    <property type="molecule type" value="Genomic_DNA"/>
</dbReference>
<dbReference type="HOGENOM" id="CLU_3169954_0_0_6"/>
<proteinExistence type="predicted"/>
<gene>
    <name evidence="1" type="ORF">X808_17880</name>
</gene>
<reference evidence="1 2" key="1">
    <citation type="submission" date="2013-12" db="EMBL/GenBank/DDBJ databases">
        <title>Annotation of the Mannheimia varigena USDA-ARS-USMARC-1296 complete genome.</title>
        <authorList>
            <person name="Harhay G.P."/>
            <person name="Clawson M.L."/>
            <person name="Murray R.W."/>
            <person name="Lubbers B.V."/>
            <person name="Heaton M.P."/>
            <person name="Chitko-Mckown C.G."/>
            <person name="Harhay D.M."/>
            <person name="Smith T.P.L."/>
        </authorList>
    </citation>
    <scope>NUCLEOTIDE SEQUENCE [LARGE SCALE GENOMIC DNA]</scope>
    <source>
        <strain evidence="1 2">USDA-ARS-USMARC-1296</strain>
    </source>
</reference>
<dbReference type="AlphaFoldDB" id="W0QGF7"/>
<keyword evidence="2" id="KW-1185">Reference proteome</keyword>
<sequence>MGKVGKNRKVYRIFINGNLGNKKAVRGYPNGITSGHIWRRIYYATFK</sequence>
<protein>
    <submittedName>
        <fullName evidence="1">Uncharacterized protein</fullName>
    </submittedName>
</protein>
<dbReference type="KEGG" id="mvi:X808_17880"/>
<name>W0QGF7_9PAST</name>
<dbReference type="PATRIC" id="fig|1433287.3.peg.1784"/>
<dbReference type="Proteomes" id="UP000066995">
    <property type="component" value="Chromosome"/>
</dbReference>
<organism evidence="1 2">
    <name type="scientific">Mannheimia varigena USDA-ARS-USMARC-1296</name>
    <dbReference type="NCBI Taxonomy" id="1433287"/>
    <lineage>
        <taxon>Bacteria</taxon>
        <taxon>Pseudomonadati</taxon>
        <taxon>Pseudomonadota</taxon>
        <taxon>Gammaproteobacteria</taxon>
        <taxon>Pasteurellales</taxon>
        <taxon>Pasteurellaceae</taxon>
        <taxon>Mannheimia</taxon>
    </lineage>
</organism>
<dbReference type="STRING" id="1433287.X808_17880"/>
<evidence type="ECO:0000313" key="1">
    <source>
        <dbReference type="EMBL" id="AHG76308.1"/>
    </source>
</evidence>
<evidence type="ECO:0000313" key="2">
    <source>
        <dbReference type="Proteomes" id="UP000066995"/>
    </source>
</evidence>
<accession>W0QGF7</accession>